<keyword evidence="1" id="KW-0472">Membrane</keyword>
<dbReference type="EMBL" id="MLJW01000002">
    <property type="protein sequence ID" value="OIR18558.1"/>
    <property type="molecule type" value="Genomic_DNA"/>
</dbReference>
<evidence type="ECO:0000256" key="1">
    <source>
        <dbReference type="SAM" id="Phobius"/>
    </source>
</evidence>
<evidence type="ECO:0000313" key="2">
    <source>
        <dbReference type="EMBL" id="OIR18558.1"/>
    </source>
</evidence>
<dbReference type="AlphaFoldDB" id="A0A1J5U2M2"/>
<evidence type="ECO:0008006" key="3">
    <source>
        <dbReference type="Google" id="ProtNLM"/>
    </source>
</evidence>
<proteinExistence type="predicted"/>
<feature type="transmembrane region" description="Helical" evidence="1">
    <location>
        <begin position="13"/>
        <end position="36"/>
    </location>
</feature>
<sequence length="136" mass="15064">MKHSEPHAFVNQLLVYTLAMIVTSGSVGLGAVWLRYQMAATANRIKQTEASISDCQRRLDETVTQIETEKSPDVLRHLNDDLHLGLVEPKEAQVNRVDEDVEARLAAKRNSDLLTESSPAFVVFNPQLAQPATPAQ</sequence>
<keyword evidence="1" id="KW-1133">Transmembrane helix</keyword>
<accession>A0A1J5U2M2</accession>
<name>A0A1J5U2M2_9ZZZZ</name>
<reference evidence="2" key="1">
    <citation type="submission" date="2016-10" db="EMBL/GenBank/DDBJ databases">
        <title>Sequence of Gallionella enrichment culture.</title>
        <authorList>
            <person name="Poehlein A."/>
            <person name="Muehling M."/>
            <person name="Daniel R."/>
        </authorList>
    </citation>
    <scope>NUCLEOTIDE SEQUENCE</scope>
</reference>
<comment type="caution">
    <text evidence="2">The sequence shown here is derived from an EMBL/GenBank/DDBJ whole genome shotgun (WGS) entry which is preliminary data.</text>
</comment>
<gene>
    <name evidence="2" type="ORF">GALL_08950</name>
</gene>
<organism evidence="2">
    <name type="scientific">mine drainage metagenome</name>
    <dbReference type="NCBI Taxonomy" id="410659"/>
    <lineage>
        <taxon>unclassified sequences</taxon>
        <taxon>metagenomes</taxon>
        <taxon>ecological metagenomes</taxon>
    </lineage>
</organism>
<protein>
    <recommendedName>
        <fullName evidence="3">Cell division protein FtsL</fullName>
    </recommendedName>
</protein>
<keyword evidence="1" id="KW-0812">Transmembrane</keyword>